<accession>A0A401FU87</accession>
<name>A0A401FU87_9BACT</name>
<reference evidence="2" key="2">
    <citation type="submission" date="2019-01" db="EMBL/GenBank/DDBJ databases">
        <title>Genome sequence of Desulfonema ishimotonii strain Tokyo 01.</title>
        <authorList>
            <person name="Fukui M."/>
        </authorList>
    </citation>
    <scope>NUCLEOTIDE SEQUENCE [LARGE SCALE GENOMIC DNA]</scope>
    <source>
        <strain evidence="2">Tokyo 01</strain>
    </source>
</reference>
<comment type="caution">
    <text evidence="1">The sequence shown here is derived from an EMBL/GenBank/DDBJ whole genome shotgun (WGS) entry which is preliminary data.</text>
</comment>
<dbReference type="OrthoDB" id="9618803at2"/>
<organism evidence="1 2">
    <name type="scientific">Desulfonema ishimotonii</name>
    <dbReference type="NCBI Taxonomy" id="45657"/>
    <lineage>
        <taxon>Bacteria</taxon>
        <taxon>Pseudomonadati</taxon>
        <taxon>Thermodesulfobacteriota</taxon>
        <taxon>Desulfobacteria</taxon>
        <taxon>Desulfobacterales</taxon>
        <taxon>Desulfococcaceae</taxon>
        <taxon>Desulfonema</taxon>
    </lineage>
</organism>
<gene>
    <name evidence="1" type="ORF">DENIS_1471</name>
</gene>
<dbReference type="Proteomes" id="UP000288096">
    <property type="component" value="Unassembled WGS sequence"/>
</dbReference>
<proteinExistence type="predicted"/>
<dbReference type="AlphaFoldDB" id="A0A401FU87"/>
<reference evidence="2" key="1">
    <citation type="submission" date="2017-11" db="EMBL/GenBank/DDBJ databases">
        <authorList>
            <person name="Watanabe M."/>
            <person name="Kojima H."/>
        </authorList>
    </citation>
    <scope>NUCLEOTIDE SEQUENCE [LARGE SCALE GENOMIC DNA]</scope>
    <source>
        <strain evidence="2">Tokyo 01</strain>
    </source>
</reference>
<sequence length="117" mass="13538">MKKTDLERALDEALPDEKILSDVKRLLEYNAENGVTEIELNEKWVPIPIDVPIDIVSKAFLKEYYEGVGFGAYRVLVAIGGFKKDRYGFHEAGYCFATLYYNDQGDNFTEDYHVKFR</sequence>
<evidence type="ECO:0000313" key="2">
    <source>
        <dbReference type="Proteomes" id="UP000288096"/>
    </source>
</evidence>
<keyword evidence="2" id="KW-1185">Reference proteome</keyword>
<protein>
    <submittedName>
        <fullName evidence="1">Uncharacterized protein</fullName>
    </submittedName>
</protein>
<dbReference type="EMBL" id="BEXT01000001">
    <property type="protein sequence ID" value="GBC60514.1"/>
    <property type="molecule type" value="Genomic_DNA"/>
</dbReference>
<evidence type="ECO:0000313" key="1">
    <source>
        <dbReference type="EMBL" id="GBC60514.1"/>
    </source>
</evidence>
<dbReference type="RefSeq" id="WP_124327919.1">
    <property type="nucleotide sequence ID" value="NZ_BEXT01000001.1"/>
</dbReference>